<evidence type="ECO:0000256" key="6">
    <source>
        <dbReference type="ARBA" id="ARBA00023136"/>
    </source>
</evidence>
<keyword evidence="1 8" id="KW-0813">Transport</keyword>
<keyword evidence="2 8" id="KW-0812">Transmembrane</keyword>
<dbReference type="InterPro" id="IPR008158">
    <property type="entry name" value="Translocase_Sec61-g"/>
</dbReference>
<keyword evidence="4 8" id="KW-1133">Transmembrane helix</keyword>
<evidence type="ECO:0000256" key="1">
    <source>
        <dbReference type="ARBA" id="ARBA00022448"/>
    </source>
</evidence>
<keyword evidence="8" id="KW-1003">Cell membrane</keyword>
<evidence type="ECO:0000313" key="10">
    <source>
        <dbReference type="Proteomes" id="UP000278031"/>
    </source>
</evidence>
<evidence type="ECO:0000313" key="9">
    <source>
        <dbReference type="EMBL" id="RLG71224.1"/>
    </source>
</evidence>
<dbReference type="Proteomes" id="UP000278031">
    <property type="component" value="Unassembled WGS sequence"/>
</dbReference>
<evidence type="ECO:0000256" key="5">
    <source>
        <dbReference type="ARBA" id="ARBA00023010"/>
    </source>
</evidence>
<protein>
    <recommendedName>
        <fullName evidence="8">Protein translocase subunit SecE</fullName>
    </recommendedName>
    <alternativeName>
        <fullName evidence="8">Protein transport protein Sec61 gamma subunit homolog</fullName>
    </alternativeName>
</protein>
<accession>A0A497JID4</accession>
<dbReference type="GO" id="GO:0006605">
    <property type="term" value="P:protein targeting"/>
    <property type="evidence" value="ECO:0007669"/>
    <property type="project" value="UniProtKB-UniRule"/>
</dbReference>
<dbReference type="EMBL" id="QMWP01000004">
    <property type="protein sequence ID" value="RLG71224.1"/>
    <property type="molecule type" value="Genomic_DNA"/>
</dbReference>
<dbReference type="NCBIfam" id="TIGR00327">
    <property type="entry name" value="secE_euk_arch"/>
    <property type="match status" value="1"/>
</dbReference>
<reference evidence="9 10" key="1">
    <citation type="submission" date="2018-06" db="EMBL/GenBank/DDBJ databases">
        <title>Extensive metabolic versatility and redundancy in microbially diverse, dynamic hydrothermal sediments.</title>
        <authorList>
            <person name="Dombrowski N."/>
            <person name="Teske A."/>
            <person name="Baker B.J."/>
        </authorList>
    </citation>
    <scope>NUCLEOTIDE SEQUENCE [LARGE SCALE GENOMIC DNA]</scope>
    <source>
        <strain evidence="9">B51_G17</strain>
    </source>
</reference>
<gene>
    <name evidence="8" type="primary">secE</name>
    <name evidence="9" type="ORF">DRO04_00265</name>
</gene>
<dbReference type="InterPro" id="IPR001901">
    <property type="entry name" value="Translocase_SecE/Sec61-g"/>
</dbReference>
<evidence type="ECO:0000256" key="7">
    <source>
        <dbReference type="ARBA" id="ARBA00037847"/>
    </source>
</evidence>
<dbReference type="GO" id="GO:0012505">
    <property type="term" value="C:endomembrane system"/>
    <property type="evidence" value="ECO:0007669"/>
    <property type="project" value="UniProtKB-SubCell"/>
</dbReference>
<evidence type="ECO:0000256" key="3">
    <source>
        <dbReference type="ARBA" id="ARBA00022927"/>
    </source>
</evidence>
<name>A0A497JID4_9ARCH</name>
<comment type="similarity">
    <text evidence="8">Belongs to the SecE/SEC61-gamma family.</text>
</comment>
<feature type="transmembrane region" description="Helical" evidence="8">
    <location>
        <begin position="26"/>
        <end position="51"/>
    </location>
</feature>
<dbReference type="Gene3D" id="1.20.5.820">
    <property type="entry name" value="Preprotein translocase SecE subunit"/>
    <property type="match status" value="1"/>
</dbReference>
<keyword evidence="6 8" id="KW-0472">Membrane</keyword>
<dbReference type="GO" id="GO:0009306">
    <property type="term" value="P:protein secretion"/>
    <property type="evidence" value="ECO:0007669"/>
    <property type="project" value="UniProtKB-UniRule"/>
</dbReference>
<comment type="subunit">
    <text evidence="8">Component of the Sec protein translocase complex. Heterotrimer consisting of SecY (alpha), SecG (beta) and SecE (gamma) subunits. The heterotrimers can form oligomers, although 1 heterotrimer is thought to be able to translocate proteins. Interacts with the ribosome. May interact with SecDF, and other proteins may be involved.</text>
</comment>
<keyword evidence="5 8" id="KW-0811">Translocation</keyword>
<dbReference type="GO" id="GO:0008320">
    <property type="term" value="F:protein transmembrane transporter activity"/>
    <property type="evidence" value="ECO:0007669"/>
    <property type="project" value="UniProtKB-UniRule"/>
</dbReference>
<dbReference type="SUPFAM" id="SSF103456">
    <property type="entry name" value="Preprotein translocase SecE subunit"/>
    <property type="match status" value="1"/>
</dbReference>
<evidence type="ECO:0000256" key="8">
    <source>
        <dbReference type="HAMAP-Rule" id="MF_00422"/>
    </source>
</evidence>
<evidence type="ECO:0000256" key="4">
    <source>
        <dbReference type="ARBA" id="ARBA00022989"/>
    </source>
</evidence>
<dbReference type="Pfam" id="PF00584">
    <property type="entry name" value="SecE"/>
    <property type="match status" value="1"/>
</dbReference>
<dbReference type="AlphaFoldDB" id="A0A497JID4"/>
<dbReference type="InterPro" id="IPR023391">
    <property type="entry name" value="Prot_translocase_SecE_dom_sf"/>
</dbReference>
<dbReference type="HAMAP" id="MF_00422">
    <property type="entry name" value="SecE"/>
    <property type="match status" value="1"/>
</dbReference>
<comment type="function">
    <text evidence="8">Essential subunit of the Sec protein translocation channel SecYEG. Clamps together the 2 halves of SecY. May contact the channel plug during translocation.</text>
</comment>
<comment type="caution">
    <text evidence="9">The sequence shown here is derived from an EMBL/GenBank/DDBJ whole genome shotgun (WGS) entry which is preliminary data.</text>
</comment>
<proteinExistence type="inferred from homology"/>
<dbReference type="GO" id="GO:0005886">
    <property type="term" value="C:plasma membrane"/>
    <property type="evidence" value="ECO:0007669"/>
    <property type="project" value="UniProtKB-SubCell"/>
</dbReference>
<organism evidence="9 10">
    <name type="scientific">Candidatus Iainarchaeum sp</name>
    <dbReference type="NCBI Taxonomy" id="3101447"/>
    <lineage>
        <taxon>Archaea</taxon>
        <taxon>Candidatus Iainarchaeota</taxon>
        <taxon>Candidatus Iainarchaeia</taxon>
        <taxon>Candidatus Iainarchaeales</taxon>
        <taxon>Candidatus Iainarchaeaceae</taxon>
        <taxon>Candidatus Iainarchaeum</taxon>
    </lineage>
</organism>
<comment type="subcellular location">
    <subcellularLocation>
        <location evidence="8">Cell membrane</location>
        <topology evidence="8">Single-pass membrane protein</topology>
    </subcellularLocation>
    <subcellularLocation>
        <location evidence="7">Endomembrane system</location>
        <topology evidence="7">Single-pass membrane protein</topology>
    </subcellularLocation>
</comment>
<keyword evidence="3 8" id="KW-0653">Protein transport</keyword>
<dbReference type="GO" id="GO:0065002">
    <property type="term" value="P:intracellular protein transmembrane transport"/>
    <property type="evidence" value="ECO:0007669"/>
    <property type="project" value="UniProtKB-UniRule"/>
</dbReference>
<evidence type="ECO:0000256" key="2">
    <source>
        <dbReference type="ARBA" id="ARBA00022692"/>
    </source>
</evidence>
<sequence>MLNIQEFLNNVKRIFIISKKPTKEEFIMMAKITGLGIVLIGVIGFIIRLIFQFIG</sequence>